<keyword evidence="3" id="KW-1185">Reference proteome</keyword>
<gene>
    <name evidence="2" type="ORF">NTEN_LOCUS21873</name>
</gene>
<dbReference type="EMBL" id="CADCXU010032121">
    <property type="protein sequence ID" value="CAB0017964.1"/>
    <property type="molecule type" value="Genomic_DNA"/>
</dbReference>
<evidence type="ECO:0000256" key="1">
    <source>
        <dbReference type="SAM" id="MobiDB-lite"/>
    </source>
</evidence>
<dbReference type="AlphaFoldDB" id="A0A6H5HJG7"/>
<proteinExistence type="predicted"/>
<feature type="non-terminal residue" evidence="2">
    <location>
        <position position="1"/>
    </location>
</feature>
<feature type="region of interest" description="Disordered" evidence="1">
    <location>
        <begin position="49"/>
        <end position="105"/>
    </location>
</feature>
<dbReference type="Proteomes" id="UP000479000">
    <property type="component" value="Unassembled WGS sequence"/>
</dbReference>
<organism evidence="2 3">
    <name type="scientific">Nesidiocoris tenuis</name>
    <dbReference type="NCBI Taxonomy" id="355587"/>
    <lineage>
        <taxon>Eukaryota</taxon>
        <taxon>Metazoa</taxon>
        <taxon>Ecdysozoa</taxon>
        <taxon>Arthropoda</taxon>
        <taxon>Hexapoda</taxon>
        <taxon>Insecta</taxon>
        <taxon>Pterygota</taxon>
        <taxon>Neoptera</taxon>
        <taxon>Paraneoptera</taxon>
        <taxon>Hemiptera</taxon>
        <taxon>Heteroptera</taxon>
        <taxon>Panheteroptera</taxon>
        <taxon>Cimicomorpha</taxon>
        <taxon>Miridae</taxon>
        <taxon>Dicyphina</taxon>
        <taxon>Nesidiocoris</taxon>
    </lineage>
</organism>
<accession>A0A6H5HJG7</accession>
<evidence type="ECO:0000313" key="3">
    <source>
        <dbReference type="Proteomes" id="UP000479000"/>
    </source>
</evidence>
<protein>
    <submittedName>
        <fullName evidence="2">Uncharacterized protein</fullName>
    </submittedName>
</protein>
<name>A0A6H5HJG7_9HEMI</name>
<evidence type="ECO:0000313" key="2">
    <source>
        <dbReference type="EMBL" id="CAB0017964.1"/>
    </source>
</evidence>
<sequence>NFCRAISEENESEDSLRNFVAEKGSTNSCRGFLGRQRGTGSRVRFVASTSGTGNRCVGDSGRTSRAGAPTCAERARHARREIGMRRERPEGPAVSAPPFPFGGLGGEKARPLAGPFTRAPRGPADESHFSPFGTERRKMKINSTNFVFLFRLLRTEKNQYDNFDSRN</sequence>
<feature type="compositionally biased region" description="Basic and acidic residues" evidence="1">
    <location>
        <begin position="80"/>
        <end position="90"/>
    </location>
</feature>
<reference evidence="2 3" key="1">
    <citation type="submission" date="2020-02" db="EMBL/GenBank/DDBJ databases">
        <authorList>
            <person name="Ferguson B K."/>
        </authorList>
    </citation>
    <scope>NUCLEOTIDE SEQUENCE [LARGE SCALE GENOMIC DNA]</scope>
</reference>